<protein>
    <recommendedName>
        <fullName evidence="9">VASt domain-containing protein</fullName>
    </recommendedName>
</protein>
<dbReference type="AlphaFoldDB" id="A0AA38HBA2"/>
<keyword evidence="3 8" id="KW-0812">Transmembrane</keyword>
<dbReference type="Pfam" id="PF16016">
    <property type="entry name" value="VASt"/>
    <property type="match status" value="1"/>
</dbReference>
<feature type="compositionally biased region" description="Low complexity" evidence="7">
    <location>
        <begin position="13"/>
        <end position="39"/>
    </location>
</feature>
<dbReference type="InterPro" id="IPR011993">
    <property type="entry name" value="PH-like_dom_sf"/>
</dbReference>
<accession>A0AA38HBA2</accession>
<evidence type="ECO:0000256" key="8">
    <source>
        <dbReference type="SAM" id="Phobius"/>
    </source>
</evidence>
<keyword evidence="11" id="KW-1185">Reference proteome</keyword>
<organism evidence="10 11">
    <name type="scientific">Dioszegia hungarica</name>
    <dbReference type="NCBI Taxonomy" id="4972"/>
    <lineage>
        <taxon>Eukaryota</taxon>
        <taxon>Fungi</taxon>
        <taxon>Dikarya</taxon>
        <taxon>Basidiomycota</taxon>
        <taxon>Agaricomycotina</taxon>
        <taxon>Tremellomycetes</taxon>
        <taxon>Tremellales</taxon>
        <taxon>Bulleribasidiaceae</taxon>
        <taxon>Dioszegia</taxon>
    </lineage>
</organism>
<feature type="region of interest" description="Disordered" evidence="7">
    <location>
        <begin position="1"/>
        <end position="262"/>
    </location>
</feature>
<dbReference type="InterPro" id="IPR031968">
    <property type="entry name" value="VASt"/>
</dbReference>
<dbReference type="EMBL" id="JAKWFO010000005">
    <property type="protein sequence ID" value="KAI9635829.1"/>
    <property type="molecule type" value="Genomic_DNA"/>
</dbReference>
<dbReference type="GO" id="GO:0032541">
    <property type="term" value="C:cortical endoplasmic reticulum"/>
    <property type="evidence" value="ECO:0007669"/>
    <property type="project" value="TreeGrafter"/>
</dbReference>
<feature type="region of interest" description="Disordered" evidence="7">
    <location>
        <begin position="274"/>
        <end position="327"/>
    </location>
</feature>
<dbReference type="GO" id="GO:0005789">
    <property type="term" value="C:endoplasmic reticulum membrane"/>
    <property type="evidence" value="ECO:0007669"/>
    <property type="project" value="TreeGrafter"/>
</dbReference>
<feature type="compositionally biased region" description="Basic residues" evidence="7">
    <location>
        <begin position="1"/>
        <end position="10"/>
    </location>
</feature>
<dbReference type="Proteomes" id="UP001164286">
    <property type="component" value="Unassembled WGS sequence"/>
</dbReference>
<dbReference type="CDD" id="cd13220">
    <property type="entry name" value="PH-GRAM_GRAMDC"/>
    <property type="match status" value="1"/>
</dbReference>
<evidence type="ECO:0000256" key="1">
    <source>
        <dbReference type="ARBA" id="ARBA00004167"/>
    </source>
</evidence>
<sequence length="867" mass="92953">MSKILARFKRAASTSSDDTPPNISSPIPIHSRSSDQGSGSDDESHTVLSSNSPSHSKSSSLGPSSGRTTLSGSHFIEEFGEGKAPPLSPLGKQISGQNIGTLTPSPSKHLALDLPDSASKGSQPFGTPKLVLTDPGSNSPRSFSSSPGRDSPDRRSKGLGLGLGTQAHELYSTSSSNISVASAPTNLSPHTSTARDPSDLSVDPETRKARSSSIISRLKGGSSPKLSPTHLDVKPEKASKRSMDKEKRSRRMSTSSGKAKSIASAIVEKAGHSISGLGHSSSTPDDAQSKRHSLRSAHNTTGDSSSRYAYDDDEEDEDDSGSELDDDLPVTGFAVASNRRNADFHALFPTVDEGDYLIEADYGCALSKDILVQGRLYVSENHICFHANIFGWVTDVVVPFNEIRLVEKKMTALVIPNAIGISTGKEKYTFASFLSRDTTYDVMMNIWRLCNPNAVMSSLSLATTSRPASIAGTDAGDSPTNETAKGAVDGGKGHSPTKCTCGKDGKHYSETALETTLSSTPEKIYNLMFASEWVKTFLTEDQKLRELEMSDWKPIKEGDKLLTRTMSYIKPLNGSIGPKQTKCHIVDEQDHYDEDSYISTITTTKTPDVPSGGVFSVKTRTCLMWAGANSTKVVVTTTVEWTGKSWVKGIIEKSCIDGQKQYQNDLAAAIRKYMKEHQTEFGAPEGEGADDDDATAKAVGAADGETQTEAEAYAAKNRKKRMDDDKGFISGGIDTVLGGFGAIGSGLSTVFSSVGDLLSDLPVGKEVILGTFILLLLASNVYTYFAFRERAPERLARRAGRENELSEVVRLLLEQSGGVKMGHKGHADPQSEVSELMRMLDDVEGRAARLRSAVAKAGQQVAHAELD</sequence>
<keyword evidence="6" id="KW-0175">Coiled coil</keyword>
<dbReference type="GO" id="GO:0005739">
    <property type="term" value="C:mitochondrion"/>
    <property type="evidence" value="ECO:0007669"/>
    <property type="project" value="TreeGrafter"/>
</dbReference>
<evidence type="ECO:0000256" key="3">
    <source>
        <dbReference type="ARBA" id="ARBA00022692"/>
    </source>
</evidence>
<dbReference type="Pfam" id="PF02893">
    <property type="entry name" value="GRAM"/>
    <property type="match status" value="1"/>
</dbReference>
<name>A0AA38HBA2_9TREE</name>
<keyword evidence="5 8" id="KW-0472">Membrane</keyword>
<dbReference type="GO" id="GO:0005886">
    <property type="term" value="C:plasma membrane"/>
    <property type="evidence" value="ECO:0007669"/>
    <property type="project" value="TreeGrafter"/>
</dbReference>
<dbReference type="PANTHER" id="PTHR23319:SF4">
    <property type="entry name" value="GRAM DOMAIN CONTAINING 1B, ISOFORM E"/>
    <property type="match status" value="1"/>
</dbReference>
<dbReference type="SMART" id="SM00568">
    <property type="entry name" value="GRAM"/>
    <property type="match status" value="1"/>
</dbReference>
<dbReference type="GO" id="GO:0032366">
    <property type="term" value="P:intracellular sterol transport"/>
    <property type="evidence" value="ECO:0007669"/>
    <property type="project" value="TreeGrafter"/>
</dbReference>
<feature type="compositionally biased region" description="Low complexity" evidence="7">
    <location>
        <begin position="48"/>
        <end position="73"/>
    </location>
</feature>
<gene>
    <name evidence="10" type="ORF">MKK02DRAFT_26724</name>
</gene>
<dbReference type="Gene3D" id="2.30.29.30">
    <property type="entry name" value="Pleckstrin-homology domain (PH domain)/Phosphotyrosine-binding domain (PTB)"/>
    <property type="match status" value="1"/>
</dbReference>
<dbReference type="GO" id="GO:0140268">
    <property type="term" value="C:endoplasmic reticulum-plasma membrane contact site"/>
    <property type="evidence" value="ECO:0007669"/>
    <property type="project" value="TreeGrafter"/>
</dbReference>
<comment type="subcellular location">
    <subcellularLocation>
        <location evidence="1">Membrane</location>
        <topology evidence="1">Single-pass membrane protein</topology>
    </subcellularLocation>
</comment>
<feature type="region of interest" description="Disordered" evidence="7">
    <location>
        <begin position="470"/>
        <end position="496"/>
    </location>
</feature>
<evidence type="ECO:0000259" key="9">
    <source>
        <dbReference type="PROSITE" id="PS51778"/>
    </source>
</evidence>
<evidence type="ECO:0000256" key="5">
    <source>
        <dbReference type="ARBA" id="ARBA00023136"/>
    </source>
</evidence>
<dbReference type="GeneID" id="77726448"/>
<comment type="caution">
    <text evidence="10">The sequence shown here is derived from an EMBL/GenBank/DDBJ whole genome shotgun (WGS) entry which is preliminary data.</text>
</comment>
<feature type="compositionally biased region" description="Polar residues" evidence="7">
    <location>
        <begin position="94"/>
        <end position="106"/>
    </location>
</feature>
<evidence type="ECO:0000256" key="2">
    <source>
        <dbReference type="ARBA" id="ARBA00006582"/>
    </source>
</evidence>
<evidence type="ECO:0000313" key="11">
    <source>
        <dbReference type="Proteomes" id="UP001164286"/>
    </source>
</evidence>
<feature type="transmembrane region" description="Helical" evidence="8">
    <location>
        <begin position="767"/>
        <end position="787"/>
    </location>
</feature>
<dbReference type="InterPro" id="IPR004182">
    <property type="entry name" value="GRAM"/>
</dbReference>
<comment type="similarity">
    <text evidence="2">Belongs to the YSP2 family.</text>
</comment>
<feature type="compositionally biased region" description="Polar residues" evidence="7">
    <location>
        <begin position="183"/>
        <end position="195"/>
    </location>
</feature>
<dbReference type="RefSeq" id="XP_052945606.1">
    <property type="nucleotide sequence ID" value="XM_053087247.1"/>
</dbReference>
<dbReference type="GO" id="GO:0120015">
    <property type="term" value="F:sterol transfer activity"/>
    <property type="evidence" value="ECO:0007669"/>
    <property type="project" value="TreeGrafter"/>
</dbReference>
<feature type="compositionally biased region" description="Low complexity" evidence="7">
    <location>
        <begin position="253"/>
        <end position="262"/>
    </location>
</feature>
<dbReference type="InterPro" id="IPR051482">
    <property type="entry name" value="Cholesterol_transport"/>
</dbReference>
<feature type="coiled-coil region" evidence="6">
    <location>
        <begin position="833"/>
        <end position="860"/>
    </location>
</feature>
<feature type="compositionally biased region" description="Basic and acidic residues" evidence="7">
    <location>
        <begin position="231"/>
        <end position="247"/>
    </location>
</feature>
<evidence type="ECO:0000256" key="7">
    <source>
        <dbReference type="SAM" id="MobiDB-lite"/>
    </source>
</evidence>
<dbReference type="GO" id="GO:0032934">
    <property type="term" value="F:sterol binding"/>
    <property type="evidence" value="ECO:0007669"/>
    <property type="project" value="TreeGrafter"/>
</dbReference>
<feature type="domain" description="VASt" evidence="9">
    <location>
        <begin position="507"/>
        <end position="678"/>
    </location>
</feature>
<evidence type="ECO:0000313" key="10">
    <source>
        <dbReference type="EMBL" id="KAI9635829.1"/>
    </source>
</evidence>
<dbReference type="PROSITE" id="PS51778">
    <property type="entry name" value="VAST"/>
    <property type="match status" value="1"/>
</dbReference>
<evidence type="ECO:0000256" key="6">
    <source>
        <dbReference type="SAM" id="Coils"/>
    </source>
</evidence>
<proteinExistence type="inferred from homology"/>
<keyword evidence="4 8" id="KW-1133">Transmembrane helix</keyword>
<feature type="compositionally biased region" description="Low complexity" evidence="7">
    <location>
        <begin position="134"/>
        <end position="149"/>
    </location>
</feature>
<dbReference type="PANTHER" id="PTHR23319">
    <property type="entry name" value="GRAM DOMAIN CONTAINING 1B, ISOFORM E"/>
    <property type="match status" value="1"/>
</dbReference>
<reference evidence="10" key="1">
    <citation type="journal article" date="2022" name="G3 (Bethesda)">
        <title>High quality genome of the basidiomycete yeast Dioszegia hungarica PDD-24b-2 isolated from cloud water.</title>
        <authorList>
            <person name="Jarrige D."/>
            <person name="Haridas S."/>
            <person name="Bleykasten-Grosshans C."/>
            <person name="Joly M."/>
            <person name="Nadalig T."/>
            <person name="Sancelme M."/>
            <person name="Vuilleumier S."/>
            <person name="Grigoriev I.V."/>
            <person name="Amato P."/>
            <person name="Bringel F."/>
        </authorList>
    </citation>
    <scope>NUCLEOTIDE SEQUENCE</scope>
    <source>
        <strain evidence="10">PDD-24b-2</strain>
    </source>
</reference>
<feature type="compositionally biased region" description="Low complexity" evidence="7">
    <location>
        <begin position="172"/>
        <end position="182"/>
    </location>
</feature>
<evidence type="ECO:0000256" key="4">
    <source>
        <dbReference type="ARBA" id="ARBA00022989"/>
    </source>
</evidence>
<feature type="compositionally biased region" description="Acidic residues" evidence="7">
    <location>
        <begin position="311"/>
        <end position="327"/>
    </location>
</feature>